<evidence type="ECO:0000256" key="1">
    <source>
        <dbReference type="ARBA" id="ARBA00009437"/>
    </source>
</evidence>
<evidence type="ECO:0000256" key="4">
    <source>
        <dbReference type="ARBA" id="ARBA00023163"/>
    </source>
</evidence>
<dbReference type="InterPro" id="IPR036390">
    <property type="entry name" value="WH_DNA-bd_sf"/>
</dbReference>
<dbReference type="InterPro" id="IPR000847">
    <property type="entry name" value="LysR_HTH_N"/>
</dbReference>
<proteinExistence type="inferred from homology"/>
<keyword evidence="7" id="KW-1185">Reference proteome</keyword>
<feature type="domain" description="HTH lysR-type" evidence="5">
    <location>
        <begin position="1"/>
        <end position="58"/>
    </location>
</feature>
<dbReference type="Pfam" id="PF03466">
    <property type="entry name" value="LysR_substrate"/>
    <property type="match status" value="1"/>
</dbReference>
<accession>A0A2M8J2E7</accession>
<keyword evidence="2" id="KW-0805">Transcription regulation</keyword>
<comment type="caution">
    <text evidence="6">The sequence shown here is derived from an EMBL/GenBank/DDBJ whole genome shotgun (WGS) entry which is preliminary data.</text>
</comment>
<dbReference type="PROSITE" id="PS50931">
    <property type="entry name" value="HTH_LYSR"/>
    <property type="match status" value="1"/>
</dbReference>
<dbReference type="Pfam" id="PF00126">
    <property type="entry name" value="HTH_1"/>
    <property type="match status" value="1"/>
</dbReference>
<dbReference type="GO" id="GO:0003700">
    <property type="term" value="F:DNA-binding transcription factor activity"/>
    <property type="evidence" value="ECO:0007669"/>
    <property type="project" value="InterPro"/>
</dbReference>
<organism evidence="6 7">
    <name type="scientific">Pseudooceanicola lipolyticus</name>
    <dbReference type="NCBI Taxonomy" id="2029104"/>
    <lineage>
        <taxon>Bacteria</taxon>
        <taxon>Pseudomonadati</taxon>
        <taxon>Pseudomonadota</taxon>
        <taxon>Alphaproteobacteria</taxon>
        <taxon>Rhodobacterales</taxon>
        <taxon>Paracoccaceae</taxon>
        <taxon>Pseudooceanicola</taxon>
    </lineage>
</organism>
<reference evidence="6 7" key="1">
    <citation type="journal article" date="2018" name="Int. J. Syst. Evol. Microbiol.">
        <title>Pseudooceanicola lipolyticus sp. nov., a marine alphaproteobacterium, reclassification of Oceanicola flagellatus as Pseudooceanicola flagellatus comb. nov. and emended description of the genus Pseudooceanicola.</title>
        <authorList>
            <person name="Huang M.-M."/>
            <person name="Guo L.-L."/>
            <person name="Wu Y.-H."/>
            <person name="Lai Q.-L."/>
            <person name="Shao Z.-Z."/>
            <person name="Wang C.-S."/>
            <person name="Wu M."/>
            <person name="Xu X.-W."/>
        </authorList>
    </citation>
    <scope>NUCLEOTIDE SEQUENCE [LARGE SCALE GENOMIC DNA]</scope>
    <source>
        <strain evidence="6 7">157</strain>
    </source>
</reference>
<evidence type="ECO:0000256" key="3">
    <source>
        <dbReference type="ARBA" id="ARBA00023125"/>
    </source>
</evidence>
<dbReference type="AlphaFoldDB" id="A0A2M8J2E7"/>
<keyword evidence="3" id="KW-0238">DNA-binding</keyword>
<evidence type="ECO:0000259" key="5">
    <source>
        <dbReference type="PROSITE" id="PS50931"/>
    </source>
</evidence>
<dbReference type="InterPro" id="IPR005119">
    <property type="entry name" value="LysR_subst-bd"/>
</dbReference>
<dbReference type="GO" id="GO:0005829">
    <property type="term" value="C:cytosol"/>
    <property type="evidence" value="ECO:0007669"/>
    <property type="project" value="TreeGrafter"/>
</dbReference>
<dbReference type="EMBL" id="PGTB01000025">
    <property type="protein sequence ID" value="PJE36961.1"/>
    <property type="molecule type" value="Genomic_DNA"/>
</dbReference>
<evidence type="ECO:0000313" key="6">
    <source>
        <dbReference type="EMBL" id="PJE36961.1"/>
    </source>
</evidence>
<protein>
    <recommendedName>
        <fullName evidence="5">HTH lysR-type domain-containing protein</fullName>
    </recommendedName>
</protein>
<dbReference type="PRINTS" id="PR00039">
    <property type="entry name" value="HTHLYSR"/>
</dbReference>
<dbReference type="InterPro" id="IPR050950">
    <property type="entry name" value="HTH-type_LysR_regulators"/>
</dbReference>
<dbReference type="RefSeq" id="WP_100162221.1">
    <property type="nucleotide sequence ID" value="NZ_PGTB01000025.1"/>
</dbReference>
<dbReference type="FunFam" id="1.10.10.10:FF:000001">
    <property type="entry name" value="LysR family transcriptional regulator"/>
    <property type="match status" value="1"/>
</dbReference>
<dbReference type="SUPFAM" id="SSF46785">
    <property type="entry name" value="Winged helix' DNA-binding domain"/>
    <property type="match status" value="1"/>
</dbReference>
<keyword evidence="4" id="KW-0804">Transcription</keyword>
<sequence length="301" mass="32858">MKPQQLRYLVAVAENGSLSQAARYLGIAQPALSQQIQAIEGELSVQLFDRTVRGTIPTAAGTVMIEHAYSLLERMDQATRDVQRLSHDVTGDVSIVLTSFGIADRIMPDLVRSLHLRYPKVRITARLVASREAKAALANGDYDLGIIPADEKVGSINARHFASQAYYLFQAGKVPQGSQTSADEAITLREAAKLDLVTLRPGDPFQEGLVAEASRQSVPIASKYEATSLVMMHGFVESGIAAAIIPWLAGRDKVLLGRMTARKIVDPSFHLDYLLAWPKQRPLHLAAERVANLLSEIGHTL</sequence>
<name>A0A2M8J2E7_9RHOB</name>
<dbReference type="CDD" id="cd05466">
    <property type="entry name" value="PBP2_LTTR_substrate"/>
    <property type="match status" value="1"/>
</dbReference>
<gene>
    <name evidence="6" type="ORF">CVM52_09225</name>
</gene>
<comment type="similarity">
    <text evidence="1">Belongs to the LysR transcriptional regulatory family.</text>
</comment>
<evidence type="ECO:0000313" key="7">
    <source>
        <dbReference type="Proteomes" id="UP000231553"/>
    </source>
</evidence>
<dbReference type="GO" id="GO:0003677">
    <property type="term" value="F:DNA binding"/>
    <property type="evidence" value="ECO:0007669"/>
    <property type="project" value="UniProtKB-KW"/>
</dbReference>
<dbReference type="InterPro" id="IPR036388">
    <property type="entry name" value="WH-like_DNA-bd_sf"/>
</dbReference>
<dbReference type="PANTHER" id="PTHR30419">
    <property type="entry name" value="HTH-TYPE TRANSCRIPTIONAL REGULATOR YBHD"/>
    <property type="match status" value="1"/>
</dbReference>
<dbReference type="Proteomes" id="UP000231553">
    <property type="component" value="Unassembled WGS sequence"/>
</dbReference>
<evidence type="ECO:0000256" key="2">
    <source>
        <dbReference type="ARBA" id="ARBA00023015"/>
    </source>
</evidence>
<dbReference type="SUPFAM" id="SSF53850">
    <property type="entry name" value="Periplasmic binding protein-like II"/>
    <property type="match status" value="1"/>
</dbReference>
<dbReference type="OrthoDB" id="8479357at2"/>
<dbReference type="Gene3D" id="3.40.190.10">
    <property type="entry name" value="Periplasmic binding protein-like II"/>
    <property type="match status" value="2"/>
</dbReference>
<dbReference type="Gene3D" id="1.10.10.10">
    <property type="entry name" value="Winged helix-like DNA-binding domain superfamily/Winged helix DNA-binding domain"/>
    <property type="match status" value="1"/>
</dbReference>